<feature type="domain" description="Solute-binding protein family 5" evidence="6">
    <location>
        <begin position="88"/>
        <end position="445"/>
    </location>
</feature>
<name>A0A839Q220_9MICO</name>
<evidence type="ECO:0000259" key="6">
    <source>
        <dbReference type="Pfam" id="PF00496"/>
    </source>
</evidence>
<dbReference type="PANTHER" id="PTHR30290">
    <property type="entry name" value="PERIPLASMIC BINDING COMPONENT OF ABC TRANSPORTER"/>
    <property type="match status" value="1"/>
</dbReference>
<comment type="subcellular location">
    <subcellularLocation>
        <location evidence="1">Cell envelope</location>
    </subcellularLocation>
</comment>
<evidence type="ECO:0000256" key="2">
    <source>
        <dbReference type="ARBA" id="ARBA00005695"/>
    </source>
</evidence>
<dbReference type="PIRSF" id="PIRSF002741">
    <property type="entry name" value="MppA"/>
    <property type="match status" value="1"/>
</dbReference>
<dbReference type="GO" id="GO:0042597">
    <property type="term" value="C:periplasmic space"/>
    <property type="evidence" value="ECO:0007669"/>
    <property type="project" value="UniProtKB-ARBA"/>
</dbReference>
<dbReference type="CDD" id="cd00995">
    <property type="entry name" value="PBP2_NikA_DppA_OppA_like"/>
    <property type="match status" value="1"/>
</dbReference>
<evidence type="ECO:0000313" key="8">
    <source>
        <dbReference type="Proteomes" id="UP000590811"/>
    </source>
</evidence>
<dbReference type="PROSITE" id="PS51257">
    <property type="entry name" value="PROKAR_LIPOPROTEIN"/>
    <property type="match status" value="1"/>
</dbReference>
<dbReference type="PANTHER" id="PTHR30290:SF10">
    <property type="entry name" value="PERIPLASMIC OLIGOPEPTIDE-BINDING PROTEIN-RELATED"/>
    <property type="match status" value="1"/>
</dbReference>
<dbReference type="GO" id="GO:0015833">
    <property type="term" value="P:peptide transport"/>
    <property type="evidence" value="ECO:0007669"/>
    <property type="project" value="TreeGrafter"/>
</dbReference>
<reference evidence="7 8" key="1">
    <citation type="submission" date="2020-08" db="EMBL/GenBank/DDBJ databases">
        <title>Genomic Encyclopedia of Type Strains, Phase IV (KMG-V): Genome sequencing to study the core and pangenomes of soil and plant-associated prokaryotes.</title>
        <authorList>
            <person name="Whitman W."/>
        </authorList>
    </citation>
    <scope>NUCLEOTIDE SEQUENCE [LARGE SCALE GENOMIC DNA]</scope>
    <source>
        <strain evidence="7 8">B3ACCR2</strain>
    </source>
</reference>
<dbReference type="InterPro" id="IPR000914">
    <property type="entry name" value="SBP_5_dom"/>
</dbReference>
<dbReference type="AlphaFoldDB" id="A0A839Q220"/>
<dbReference type="GO" id="GO:0030313">
    <property type="term" value="C:cell envelope"/>
    <property type="evidence" value="ECO:0007669"/>
    <property type="project" value="UniProtKB-SubCell"/>
</dbReference>
<evidence type="ECO:0000256" key="5">
    <source>
        <dbReference type="SAM" id="SignalP"/>
    </source>
</evidence>
<dbReference type="Gene3D" id="3.40.190.10">
    <property type="entry name" value="Periplasmic binding protein-like II"/>
    <property type="match status" value="1"/>
</dbReference>
<dbReference type="RefSeq" id="WP_184509910.1">
    <property type="nucleotide sequence ID" value="NZ_JACHVT010000004.1"/>
</dbReference>
<proteinExistence type="inferred from homology"/>
<feature type="signal peptide" evidence="5">
    <location>
        <begin position="1"/>
        <end position="18"/>
    </location>
</feature>
<evidence type="ECO:0000313" key="7">
    <source>
        <dbReference type="EMBL" id="MBB2986681.1"/>
    </source>
</evidence>
<evidence type="ECO:0000256" key="4">
    <source>
        <dbReference type="ARBA" id="ARBA00022729"/>
    </source>
</evidence>
<dbReference type="Gene3D" id="3.10.105.10">
    <property type="entry name" value="Dipeptide-binding Protein, Domain 3"/>
    <property type="match status" value="1"/>
</dbReference>
<keyword evidence="3" id="KW-0813">Transport</keyword>
<comment type="similarity">
    <text evidence="2">Belongs to the bacterial solute-binding protein 5 family.</text>
</comment>
<protein>
    <submittedName>
        <fullName evidence="7">Peptide/nickel transport system substrate-binding protein</fullName>
    </submittedName>
</protein>
<sequence length="535" mass="53677">MRHLATASGAALMAIALAACGGGGGDGGTGAGGTGGASADFVDGATFTMATSADPGSLDPQMSASSILLQLSGFAYDSLVSSAADGTIVKGLATDWKVEGTKVTMTIGNGITCSDGSAFTAADAAANINFMGDPVNKSAFIGVFVPSGAKAAASGSTLTVTLAAPAPFVLEGLAVAPMVCKSGLANRKGLEKQTAGTGPYQLTEVVPSDHFTYTKRQGYTWGPNGATTAEKGMPQTVTVKVVPNQTTAANLLLSGGLNAATITGQDATRLEGAKLFSSQLDALVGQMWFNHTSGRPGADKDVRKALTQALDLAQVREVFTAKQGAAPTTFSVVPPLACPGDSVTPALPKGGLDAAKQALDAAGWTAGSDGIRAKGGKPLAATFVYQSAAGASGAAAAELAAGVWKQLGANVTLKAQDQTALLQTMFSSGDWDVAWLPLNVSSPDQLVPFLSGPAAPNGNNFAHIDNPAYTEAVTAAAKLPGKEGCATWLKAETVLVTDADVVPFANQPAKTFGQKAQFTSGSSAVAPTSIRMLAG</sequence>
<feature type="chain" id="PRO_5032904056" evidence="5">
    <location>
        <begin position="19"/>
        <end position="535"/>
    </location>
</feature>
<dbReference type="EMBL" id="JACHVT010000004">
    <property type="protein sequence ID" value="MBB2986681.1"/>
    <property type="molecule type" value="Genomic_DNA"/>
</dbReference>
<dbReference type="Proteomes" id="UP000590811">
    <property type="component" value="Unassembled WGS sequence"/>
</dbReference>
<accession>A0A839Q220</accession>
<dbReference type="InterPro" id="IPR039424">
    <property type="entry name" value="SBP_5"/>
</dbReference>
<dbReference type="GO" id="GO:1904680">
    <property type="term" value="F:peptide transmembrane transporter activity"/>
    <property type="evidence" value="ECO:0007669"/>
    <property type="project" value="TreeGrafter"/>
</dbReference>
<dbReference type="InterPro" id="IPR030678">
    <property type="entry name" value="Peptide/Ni-bd"/>
</dbReference>
<keyword evidence="4 5" id="KW-0732">Signal</keyword>
<evidence type="ECO:0000256" key="3">
    <source>
        <dbReference type="ARBA" id="ARBA00022448"/>
    </source>
</evidence>
<organism evidence="7 8">
    <name type="scientific">Terracoccus luteus</name>
    <dbReference type="NCBI Taxonomy" id="53356"/>
    <lineage>
        <taxon>Bacteria</taxon>
        <taxon>Bacillati</taxon>
        <taxon>Actinomycetota</taxon>
        <taxon>Actinomycetes</taxon>
        <taxon>Micrococcales</taxon>
        <taxon>Intrasporangiaceae</taxon>
        <taxon>Terracoccus</taxon>
    </lineage>
</organism>
<evidence type="ECO:0000256" key="1">
    <source>
        <dbReference type="ARBA" id="ARBA00004196"/>
    </source>
</evidence>
<dbReference type="SUPFAM" id="SSF53850">
    <property type="entry name" value="Periplasmic binding protein-like II"/>
    <property type="match status" value="1"/>
</dbReference>
<gene>
    <name evidence="7" type="ORF">FHW14_001846</name>
</gene>
<comment type="caution">
    <text evidence="7">The sequence shown here is derived from an EMBL/GenBank/DDBJ whole genome shotgun (WGS) entry which is preliminary data.</text>
</comment>
<dbReference type="Pfam" id="PF00496">
    <property type="entry name" value="SBP_bac_5"/>
    <property type="match status" value="1"/>
</dbReference>
<dbReference type="GO" id="GO:0043190">
    <property type="term" value="C:ATP-binding cassette (ABC) transporter complex"/>
    <property type="evidence" value="ECO:0007669"/>
    <property type="project" value="InterPro"/>
</dbReference>